<proteinExistence type="predicted"/>
<sequence>MQAQTAQRQPELSNQRQLEEILKMEEEAKEKIRLQQEQMEEELRKKPPSQMKVDDDMASDKLIIDETIVETPESKMTESKDVITFSADGGVPGLYSAKVVQRAFDHGEFNGCIHLTQKIILGVNKHVFVICSWERVFDQEEFNRCVYCEKLS</sequence>
<keyword evidence="2" id="KW-1185">Reference proteome</keyword>
<protein>
    <submittedName>
        <fullName evidence="3">Uncharacterized protein</fullName>
    </submittedName>
</protein>
<accession>A0A915J1C9</accession>
<evidence type="ECO:0000313" key="2">
    <source>
        <dbReference type="Proteomes" id="UP000887565"/>
    </source>
</evidence>
<reference evidence="3" key="1">
    <citation type="submission" date="2022-11" db="UniProtKB">
        <authorList>
            <consortium name="WormBaseParasite"/>
        </authorList>
    </citation>
    <scope>IDENTIFICATION</scope>
</reference>
<dbReference type="Proteomes" id="UP000887565">
    <property type="component" value="Unplaced"/>
</dbReference>
<name>A0A915J1C9_ROMCU</name>
<evidence type="ECO:0000256" key="1">
    <source>
        <dbReference type="SAM" id="MobiDB-lite"/>
    </source>
</evidence>
<organism evidence="2 3">
    <name type="scientific">Romanomermis culicivorax</name>
    <name type="common">Nematode worm</name>
    <dbReference type="NCBI Taxonomy" id="13658"/>
    <lineage>
        <taxon>Eukaryota</taxon>
        <taxon>Metazoa</taxon>
        <taxon>Ecdysozoa</taxon>
        <taxon>Nematoda</taxon>
        <taxon>Enoplea</taxon>
        <taxon>Dorylaimia</taxon>
        <taxon>Mermithida</taxon>
        <taxon>Mermithoidea</taxon>
        <taxon>Mermithidae</taxon>
        <taxon>Romanomermis</taxon>
    </lineage>
</organism>
<dbReference type="AlphaFoldDB" id="A0A915J1C9"/>
<dbReference type="WBParaSite" id="nRc.2.0.1.t20200-RA">
    <property type="protein sequence ID" value="nRc.2.0.1.t20200-RA"/>
    <property type="gene ID" value="nRc.2.0.1.g20200"/>
</dbReference>
<feature type="region of interest" description="Disordered" evidence="1">
    <location>
        <begin position="29"/>
        <end position="57"/>
    </location>
</feature>
<evidence type="ECO:0000313" key="3">
    <source>
        <dbReference type="WBParaSite" id="nRc.2.0.1.t20200-RA"/>
    </source>
</evidence>